<protein>
    <recommendedName>
        <fullName evidence="1">PiggyBac transposable element-derived protein domain-containing protein</fullName>
    </recommendedName>
</protein>
<gene>
    <name evidence="2" type="ORF">g.41978</name>
</gene>
<dbReference type="AlphaFoldDB" id="A0A1B6KGD1"/>
<accession>A0A1B6KGD1</accession>
<sequence length="616" mass="71142">MDYEREQNRILQMFDEIAPEELEISRETVEEPVDNSDNDSIVSDVNNEQELYNEQHSDSEQSLVSNLEDAEDEIVAAPAAQLDAHQGPLAVRADLGYLGRNNTFFWNMQPVRRRNSRVRRENIVTRLPGPVREASTVRDEISSWKLFFPDDMVNKIVSYTNIKIRSIQQNYGRERDAKETDFLEIHAFLGLLYLAGVVQSRSQNTLDLWKNDGTGVEIFRLTMSVNRFSFLVQNIRFDDVTDVNRPQRKAVDRLYCLREIFTEFVDHSLSNYSHSAFVTVDEMLPNFRGRCKFRVYMPQKPGKYGIKVYACCDAKTYYTSKLEVYIKDQPQGPYRLNNSMRATVMRMVSHLEGTGRNITCDNLFTSIPLAEALLEKRLTMVGTLRKNKPELPDLFVTKNGRPLHSTIFGFTENLTVVSYQCKKTKVVLLLSSMHHEDAIDEDTGDACKPEIITFYNSTKYGVDMNDALQKKYSVSRKSSRWPLTLFYFLLNVGGVNAYIIFKHNTSSANPRSSFLSKLGRNLVMGHMRRRVYESHIPSTMKSRICEIMPLEDPRVQRQQQEQQGDAREGRCDFCPSKKNRKTKTRCSSCNKRICKEHTTVKCKDCSKENEESEMSE</sequence>
<dbReference type="PANTHER" id="PTHR46599:SF6">
    <property type="entry name" value="DUAL SPECIFICITY PHOSPHATASE 26"/>
    <property type="match status" value="1"/>
</dbReference>
<name>A0A1B6KGD1_9HEMI</name>
<reference evidence="2" key="1">
    <citation type="submission" date="2015-11" db="EMBL/GenBank/DDBJ databases">
        <title>De novo transcriptome assembly of four potential Pierce s Disease insect vectors from Arizona vineyards.</title>
        <authorList>
            <person name="Tassone E.E."/>
        </authorList>
    </citation>
    <scope>NUCLEOTIDE SEQUENCE</scope>
</reference>
<feature type="domain" description="PiggyBac transposable element-derived protein" evidence="1">
    <location>
        <begin position="144"/>
        <end position="498"/>
    </location>
</feature>
<dbReference type="Pfam" id="PF13843">
    <property type="entry name" value="DDE_Tnp_1_7"/>
    <property type="match status" value="1"/>
</dbReference>
<evidence type="ECO:0000313" key="2">
    <source>
        <dbReference type="EMBL" id="JAT10493.1"/>
    </source>
</evidence>
<evidence type="ECO:0000259" key="1">
    <source>
        <dbReference type="Pfam" id="PF13843"/>
    </source>
</evidence>
<dbReference type="PANTHER" id="PTHR46599">
    <property type="entry name" value="PIGGYBAC TRANSPOSABLE ELEMENT-DERIVED PROTEIN 4"/>
    <property type="match status" value="1"/>
</dbReference>
<proteinExistence type="predicted"/>
<organism evidence="2">
    <name type="scientific">Graphocephala atropunctata</name>
    <dbReference type="NCBI Taxonomy" id="36148"/>
    <lineage>
        <taxon>Eukaryota</taxon>
        <taxon>Metazoa</taxon>
        <taxon>Ecdysozoa</taxon>
        <taxon>Arthropoda</taxon>
        <taxon>Hexapoda</taxon>
        <taxon>Insecta</taxon>
        <taxon>Pterygota</taxon>
        <taxon>Neoptera</taxon>
        <taxon>Paraneoptera</taxon>
        <taxon>Hemiptera</taxon>
        <taxon>Auchenorrhyncha</taxon>
        <taxon>Membracoidea</taxon>
        <taxon>Cicadellidae</taxon>
        <taxon>Cicadellinae</taxon>
        <taxon>Cicadellini</taxon>
        <taxon>Graphocephala</taxon>
    </lineage>
</organism>
<dbReference type="InterPro" id="IPR029526">
    <property type="entry name" value="PGBD"/>
</dbReference>
<dbReference type="EMBL" id="GEBQ01029484">
    <property type="protein sequence ID" value="JAT10493.1"/>
    <property type="molecule type" value="Transcribed_RNA"/>
</dbReference>